<sequence>MSPSGSAVVSCRATHESAARGCRSRLPRLWTHVKGKKGQAPTHPIMSTPLPLPTGAPAATPADAAAAQRNRRIAWIVGLALAAVLAIVLVYFLTRRSSAPRSPYTPPPSGQILPSGRYRIKWADFGFLAVYDASGGTTGLFKTTLLDPKATATNATVWTYDATNGTLMTDTPENLVAIHYPAAPTSVVYLVAPQNVPQVAGASRSGWVLSGPPASIGASATPSGRITNTDLRKDVIYQGLVISNIFGVPQLVDQPAADASRHYQWAFYPVASS</sequence>
<keyword evidence="1" id="KW-0472">Membrane</keyword>
<keyword evidence="1" id="KW-0812">Transmembrane</keyword>
<organism evidence="2 3">
    <name type="scientific">Pandoravirus salinus</name>
    <dbReference type="NCBI Taxonomy" id="1349410"/>
    <lineage>
        <taxon>Viruses</taxon>
        <taxon>Pandoravirus</taxon>
    </lineage>
</organism>
<proteinExistence type="predicted"/>
<accession>S4W2U2</accession>
<reference evidence="2 3" key="1">
    <citation type="journal article" date="2013" name="Science">
        <title>Pandoraviruses: amoeba viruses with genomes up to 2.5 Mb reaching that of parasitic eukaryotes.</title>
        <authorList>
            <person name="Philippe N."/>
            <person name="Legendre M."/>
            <person name="Doutre G."/>
            <person name="Coute Y."/>
            <person name="Poirot O."/>
            <person name="Lescot M."/>
            <person name="Arslan D."/>
            <person name="Seltzer V."/>
            <person name="Bertaux L."/>
            <person name="Bruley C."/>
            <person name="Garin J."/>
            <person name="Claverie J.M."/>
            <person name="Abergel C."/>
        </authorList>
    </citation>
    <scope>NUCLEOTIDE SEQUENCE [LARGE SCALE GENOMIC DNA]</scope>
</reference>
<protein>
    <submittedName>
        <fullName evidence="2">Uncharacterized protein</fullName>
    </submittedName>
</protein>
<feature type="transmembrane region" description="Helical" evidence="1">
    <location>
        <begin position="73"/>
        <end position="93"/>
    </location>
</feature>
<dbReference type="Pfam" id="PF19167">
    <property type="entry name" value="DUF5849"/>
    <property type="match status" value="1"/>
</dbReference>
<keyword evidence="1" id="KW-1133">Transmembrane helix</keyword>
<evidence type="ECO:0000256" key="1">
    <source>
        <dbReference type="SAM" id="Phobius"/>
    </source>
</evidence>
<evidence type="ECO:0000313" key="2">
    <source>
        <dbReference type="EMBL" id="AGO84520.2"/>
    </source>
</evidence>
<dbReference type="InterPro" id="IPR043883">
    <property type="entry name" value="DUF5849"/>
</dbReference>
<dbReference type="Proteomes" id="UP000204584">
    <property type="component" value="Segment"/>
</dbReference>
<keyword evidence="3" id="KW-1185">Reference proteome</keyword>
<evidence type="ECO:0000313" key="3">
    <source>
        <dbReference type="Proteomes" id="UP000204584"/>
    </source>
</evidence>
<dbReference type="GeneID" id="16606307"/>
<dbReference type="RefSeq" id="YP_008437592.2">
    <property type="nucleotide sequence ID" value="NC_022098.1"/>
</dbReference>
<dbReference type="EMBL" id="KC977571">
    <property type="protein sequence ID" value="AGO84520.2"/>
    <property type="molecule type" value="Genomic_DNA"/>
</dbReference>
<name>S4W2U2_9VIRU</name>
<dbReference type="KEGG" id="vg:16606307"/>
<gene>
    <name evidence="2" type="ORF">psal_cds_631</name>
</gene>